<reference evidence="7" key="1">
    <citation type="submission" date="2021-01" db="EMBL/GenBank/DDBJ databases">
        <authorList>
            <person name="Corre E."/>
            <person name="Pelletier E."/>
            <person name="Niang G."/>
            <person name="Scheremetjew M."/>
            <person name="Finn R."/>
            <person name="Kale V."/>
            <person name="Holt S."/>
            <person name="Cochrane G."/>
            <person name="Meng A."/>
            <person name="Brown T."/>
            <person name="Cohen L."/>
        </authorList>
    </citation>
    <scope>NUCLEOTIDE SEQUENCE</scope>
    <source>
        <strain evidence="7">CCMP3105</strain>
    </source>
</reference>
<dbReference type="PANTHER" id="PTHR13989">
    <property type="entry name" value="REPLICATION PROTEIN A-RELATED"/>
    <property type="match status" value="1"/>
</dbReference>
<dbReference type="GO" id="GO:0035861">
    <property type="term" value="C:site of double-strand break"/>
    <property type="evidence" value="ECO:0007669"/>
    <property type="project" value="TreeGrafter"/>
</dbReference>
<dbReference type="InterPro" id="IPR040260">
    <property type="entry name" value="RFA2-like"/>
</dbReference>
<comment type="similarity">
    <text evidence="2">Belongs to the replication factor A protein 2 family.</text>
</comment>
<dbReference type="GO" id="GO:0000724">
    <property type="term" value="P:double-strand break repair via homologous recombination"/>
    <property type="evidence" value="ECO:0007669"/>
    <property type="project" value="TreeGrafter"/>
</dbReference>
<dbReference type="InterPro" id="IPR036390">
    <property type="entry name" value="WH_DNA-bd_sf"/>
</dbReference>
<dbReference type="SUPFAM" id="SSF46785">
    <property type="entry name" value="Winged helix' DNA-binding domain"/>
    <property type="match status" value="1"/>
</dbReference>
<evidence type="ECO:0000256" key="1">
    <source>
        <dbReference type="ARBA" id="ARBA00004123"/>
    </source>
</evidence>
<evidence type="ECO:0000256" key="4">
    <source>
        <dbReference type="ARBA" id="ARBA00023242"/>
    </source>
</evidence>
<dbReference type="InterPro" id="IPR036388">
    <property type="entry name" value="WH-like_DNA-bd_sf"/>
</dbReference>
<accession>A0A7S4RSY7</accession>
<organism evidence="7">
    <name type="scientific">Alexandrium monilatum</name>
    <dbReference type="NCBI Taxonomy" id="311494"/>
    <lineage>
        <taxon>Eukaryota</taxon>
        <taxon>Sar</taxon>
        <taxon>Alveolata</taxon>
        <taxon>Dinophyceae</taxon>
        <taxon>Gonyaulacales</taxon>
        <taxon>Pyrocystaceae</taxon>
        <taxon>Alexandrium</taxon>
    </lineage>
</organism>
<evidence type="ECO:0000256" key="2">
    <source>
        <dbReference type="ARBA" id="ARBA00007815"/>
    </source>
</evidence>
<feature type="region of interest" description="Disordered" evidence="5">
    <location>
        <begin position="167"/>
        <end position="210"/>
    </location>
</feature>
<dbReference type="Pfam" id="PF08784">
    <property type="entry name" value="RPA_C"/>
    <property type="match status" value="1"/>
</dbReference>
<dbReference type="AlphaFoldDB" id="A0A7S4RSY7"/>
<keyword evidence="4" id="KW-0539">Nucleus</keyword>
<dbReference type="GO" id="GO:0000781">
    <property type="term" value="C:chromosome, telomeric region"/>
    <property type="evidence" value="ECO:0007669"/>
    <property type="project" value="TreeGrafter"/>
</dbReference>
<dbReference type="InterPro" id="IPR014892">
    <property type="entry name" value="RPA_C"/>
</dbReference>
<evidence type="ECO:0000256" key="3">
    <source>
        <dbReference type="ARBA" id="ARBA00023125"/>
    </source>
</evidence>
<name>A0A7S4RSY7_9DINO</name>
<sequence>MLGGVQSFGPVSDAFGAAVGTQAAPAATQDPGARRARQEERQTCLPVTVRMIGAAAERREGGAGEGLRFHGSEHGVLILVGLVESLARQAASTELTVSDGTGRIKARCYSGGEHLQGLALGSYVSLFGSVRTAPELHFAALGVSAVESADEVSFHMIEVAHAALKLGGASPDLTTPPPKKPAPRSAGLPEPASAGFDGLSAASPPKTAPLASKPLRTAILEFLRTEGEERPEGVGLTAICSCLGGTPAGEVAKVLEGLVGDGDVFTTIDDEHFQCV</sequence>
<dbReference type="EMBL" id="HBNR01056362">
    <property type="protein sequence ID" value="CAE4623254.1"/>
    <property type="molecule type" value="Transcribed_RNA"/>
</dbReference>
<dbReference type="GO" id="GO:0006260">
    <property type="term" value="P:DNA replication"/>
    <property type="evidence" value="ECO:0007669"/>
    <property type="project" value="TreeGrafter"/>
</dbReference>
<dbReference type="GO" id="GO:0005662">
    <property type="term" value="C:DNA replication factor A complex"/>
    <property type="evidence" value="ECO:0007669"/>
    <property type="project" value="TreeGrafter"/>
</dbReference>
<evidence type="ECO:0000259" key="6">
    <source>
        <dbReference type="Pfam" id="PF08784"/>
    </source>
</evidence>
<dbReference type="InterPro" id="IPR012340">
    <property type="entry name" value="NA-bd_OB-fold"/>
</dbReference>
<gene>
    <name evidence="7" type="ORF">AMON00008_LOCUS39643</name>
</gene>
<dbReference type="GO" id="GO:0006289">
    <property type="term" value="P:nucleotide-excision repair"/>
    <property type="evidence" value="ECO:0007669"/>
    <property type="project" value="TreeGrafter"/>
</dbReference>
<dbReference type="GO" id="GO:0003697">
    <property type="term" value="F:single-stranded DNA binding"/>
    <property type="evidence" value="ECO:0007669"/>
    <property type="project" value="TreeGrafter"/>
</dbReference>
<dbReference type="SUPFAM" id="SSF50249">
    <property type="entry name" value="Nucleic acid-binding proteins"/>
    <property type="match status" value="1"/>
</dbReference>
<dbReference type="Gene3D" id="1.10.10.10">
    <property type="entry name" value="Winged helix-like DNA-binding domain superfamily/Winged helix DNA-binding domain"/>
    <property type="match status" value="1"/>
</dbReference>
<dbReference type="Gene3D" id="2.40.50.140">
    <property type="entry name" value="Nucleic acid-binding proteins"/>
    <property type="match status" value="1"/>
</dbReference>
<proteinExistence type="inferred from homology"/>
<evidence type="ECO:0000256" key="5">
    <source>
        <dbReference type="SAM" id="MobiDB-lite"/>
    </source>
</evidence>
<protein>
    <recommendedName>
        <fullName evidence="6">Replication protein A C-terminal domain-containing protein</fullName>
    </recommendedName>
</protein>
<comment type="subcellular location">
    <subcellularLocation>
        <location evidence="1">Nucleus</location>
    </subcellularLocation>
</comment>
<keyword evidence="3" id="KW-0238">DNA-binding</keyword>
<feature type="domain" description="Replication protein A C-terminal" evidence="6">
    <location>
        <begin position="211"/>
        <end position="271"/>
    </location>
</feature>
<evidence type="ECO:0000313" key="7">
    <source>
        <dbReference type="EMBL" id="CAE4623254.1"/>
    </source>
</evidence>
<dbReference type="PANTHER" id="PTHR13989:SF16">
    <property type="entry name" value="REPLICATION PROTEIN A2"/>
    <property type="match status" value="1"/>
</dbReference>